<reference evidence="1 2" key="1">
    <citation type="submission" date="2019-05" db="EMBL/GenBank/DDBJ databases">
        <title>Emergence of the Ug99 lineage of the wheat stem rust pathogen through somatic hybridization.</title>
        <authorList>
            <person name="Li F."/>
            <person name="Upadhyaya N.M."/>
            <person name="Sperschneider J."/>
            <person name="Matny O."/>
            <person name="Nguyen-Phuc H."/>
            <person name="Mago R."/>
            <person name="Raley C."/>
            <person name="Miller M.E."/>
            <person name="Silverstein K.A.T."/>
            <person name="Henningsen E."/>
            <person name="Hirsch C.D."/>
            <person name="Visser B."/>
            <person name="Pretorius Z.A."/>
            <person name="Steffenson B.J."/>
            <person name="Schwessinger B."/>
            <person name="Dodds P.N."/>
            <person name="Figueroa M."/>
        </authorList>
    </citation>
    <scope>NUCLEOTIDE SEQUENCE [LARGE SCALE GENOMIC DNA]</scope>
    <source>
        <strain evidence="1 2">Ug99</strain>
    </source>
</reference>
<evidence type="ECO:0000313" key="1">
    <source>
        <dbReference type="EMBL" id="KAA1091873.1"/>
    </source>
</evidence>
<organism evidence="1 2">
    <name type="scientific">Puccinia graminis f. sp. tritici</name>
    <dbReference type="NCBI Taxonomy" id="56615"/>
    <lineage>
        <taxon>Eukaryota</taxon>
        <taxon>Fungi</taxon>
        <taxon>Dikarya</taxon>
        <taxon>Basidiomycota</taxon>
        <taxon>Pucciniomycotina</taxon>
        <taxon>Pucciniomycetes</taxon>
        <taxon>Pucciniales</taxon>
        <taxon>Pucciniaceae</taxon>
        <taxon>Puccinia</taxon>
    </lineage>
</organism>
<comment type="caution">
    <text evidence="1">The sequence shown here is derived from an EMBL/GenBank/DDBJ whole genome shotgun (WGS) entry which is preliminary data.</text>
</comment>
<accession>A0A5B0NSI6</accession>
<protein>
    <submittedName>
        <fullName evidence="1">Uncharacterized protein</fullName>
    </submittedName>
</protein>
<proteinExistence type="predicted"/>
<dbReference type="EMBL" id="VDEP01000381">
    <property type="protein sequence ID" value="KAA1091873.1"/>
    <property type="molecule type" value="Genomic_DNA"/>
</dbReference>
<gene>
    <name evidence="1" type="ORF">PGTUg99_013452</name>
</gene>
<dbReference type="Proteomes" id="UP000325313">
    <property type="component" value="Unassembled WGS sequence"/>
</dbReference>
<sequence length="87" mass="9702">MGLINLKPIAPIVAFSTSISLSSSPNHRASPKRLIALHQNSISRNFDDRSIAHQLSQKEHLIDFGYVVCPFPIRPIRFNLRLVATAP</sequence>
<evidence type="ECO:0000313" key="2">
    <source>
        <dbReference type="Proteomes" id="UP000325313"/>
    </source>
</evidence>
<name>A0A5B0NSI6_PUCGR</name>
<dbReference type="AlphaFoldDB" id="A0A5B0NSI6"/>